<dbReference type="GO" id="GO:0005737">
    <property type="term" value="C:cytoplasm"/>
    <property type="evidence" value="ECO:0007669"/>
    <property type="project" value="TreeGrafter"/>
</dbReference>
<dbReference type="InterPro" id="IPR008978">
    <property type="entry name" value="HSP20-like_chaperone"/>
</dbReference>
<keyword evidence="6" id="KW-1185">Reference proteome</keyword>
<dbReference type="SUPFAM" id="SSF49764">
    <property type="entry name" value="HSP20-like chaperones"/>
    <property type="match status" value="1"/>
</dbReference>
<evidence type="ECO:0000256" key="2">
    <source>
        <dbReference type="PROSITE-ProRule" id="PRU00285"/>
    </source>
</evidence>
<keyword evidence="1" id="KW-0346">Stress response</keyword>
<dbReference type="Gene3D" id="2.60.40.790">
    <property type="match status" value="1"/>
</dbReference>
<dbReference type="InterPro" id="IPR001436">
    <property type="entry name" value="Alpha-crystallin/sHSP_animal"/>
</dbReference>
<dbReference type="PANTHER" id="PTHR45640:SF2">
    <property type="entry name" value="HEAT SHOCK PROTEIN BETA-11-RELATED"/>
    <property type="match status" value="1"/>
</dbReference>
<dbReference type="Proteomes" id="UP001190640">
    <property type="component" value="Chromosome 5"/>
</dbReference>
<dbReference type="InterPro" id="IPR002068">
    <property type="entry name" value="A-crystallin/Hsp20_dom"/>
</dbReference>
<reference evidence="7" key="1">
    <citation type="submission" date="2025-08" db="UniProtKB">
        <authorList>
            <consortium name="RefSeq"/>
        </authorList>
    </citation>
    <scope>IDENTIFICATION</scope>
    <source>
        <tissue evidence="7">Blood</tissue>
    </source>
</reference>
<gene>
    <name evidence="7" type="primary">LOC129330817</name>
</gene>
<evidence type="ECO:0000256" key="3">
    <source>
        <dbReference type="RuleBase" id="RU003616"/>
    </source>
</evidence>
<name>A0AA97JE83_EUBMA</name>
<dbReference type="PANTHER" id="PTHR45640">
    <property type="entry name" value="HEAT SHOCK PROTEIN HSP-12.2-RELATED"/>
    <property type="match status" value="1"/>
</dbReference>
<dbReference type="GO" id="GO:0009408">
    <property type="term" value="P:response to heat"/>
    <property type="evidence" value="ECO:0007669"/>
    <property type="project" value="TreeGrafter"/>
</dbReference>
<evidence type="ECO:0000259" key="5">
    <source>
        <dbReference type="PROSITE" id="PS01031"/>
    </source>
</evidence>
<dbReference type="KEGG" id="emc:129330817"/>
<dbReference type="GeneID" id="129330817"/>
<evidence type="ECO:0000313" key="7">
    <source>
        <dbReference type="RefSeq" id="XP_054836998.1"/>
    </source>
</evidence>
<dbReference type="GO" id="GO:0042026">
    <property type="term" value="P:protein refolding"/>
    <property type="evidence" value="ECO:0007669"/>
    <property type="project" value="TreeGrafter"/>
</dbReference>
<dbReference type="AlphaFoldDB" id="A0AA97JE83"/>
<dbReference type="RefSeq" id="XP_054836998.1">
    <property type="nucleotide sequence ID" value="XM_054981023.1"/>
</dbReference>
<evidence type="ECO:0000256" key="4">
    <source>
        <dbReference type="SAM" id="MobiDB-lite"/>
    </source>
</evidence>
<feature type="compositionally biased region" description="Basic and acidic residues" evidence="4">
    <location>
        <begin position="203"/>
        <end position="220"/>
    </location>
</feature>
<comment type="similarity">
    <text evidence="2 3">Belongs to the small heat shock protein (HSP20) family.</text>
</comment>
<dbReference type="GO" id="GO:0005634">
    <property type="term" value="C:nucleus"/>
    <property type="evidence" value="ECO:0007669"/>
    <property type="project" value="TreeGrafter"/>
</dbReference>
<feature type="domain" description="SHSP" evidence="5">
    <location>
        <begin position="83"/>
        <end position="195"/>
    </location>
</feature>
<sequence length="220" mass="24655">MASYSRVLLRMLPLRRWPLPGLGPVWLSDAQPACRVLWPSSHSLIDRVAADVERQMQDMEKMTRAFFQATPLLTWERESRREPHEESATEATMKGQPEGKYHFSVDVAGFSPEEMTVKLDGRKVTVTAKRQRESKSEGDGYWQEHQELRRETLLPLDVDLQAVSCSLTPDGQLCIEAPRMASSATTEKAIPIDVQPAAPKTPNGEEKELGGNEGAKPKET</sequence>
<evidence type="ECO:0000256" key="1">
    <source>
        <dbReference type="ARBA" id="ARBA00023016"/>
    </source>
</evidence>
<dbReference type="GO" id="GO:0051082">
    <property type="term" value="F:unfolded protein binding"/>
    <property type="evidence" value="ECO:0007669"/>
    <property type="project" value="TreeGrafter"/>
</dbReference>
<dbReference type="Pfam" id="PF00011">
    <property type="entry name" value="HSP20"/>
    <property type="match status" value="1"/>
</dbReference>
<organism evidence="6 7">
    <name type="scientific">Eublepharis macularius</name>
    <name type="common">Leopard gecko</name>
    <name type="synonym">Cyrtodactylus macularius</name>
    <dbReference type="NCBI Taxonomy" id="481883"/>
    <lineage>
        <taxon>Eukaryota</taxon>
        <taxon>Metazoa</taxon>
        <taxon>Chordata</taxon>
        <taxon>Craniata</taxon>
        <taxon>Vertebrata</taxon>
        <taxon>Euteleostomi</taxon>
        <taxon>Lepidosauria</taxon>
        <taxon>Squamata</taxon>
        <taxon>Bifurcata</taxon>
        <taxon>Gekkota</taxon>
        <taxon>Eublepharidae</taxon>
        <taxon>Eublepharinae</taxon>
        <taxon>Eublepharis</taxon>
    </lineage>
</organism>
<accession>A0AA97JE83</accession>
<evidence type="ECO:0000313" key="6">
    <source>
        <dbReference type="Proteomes" id="UP001190640"/>
    </source>
</evidence>
<proteinExistence type="inferred from homology"/>
<feature type="region of interest" description="Disordered" evidence="4">
    <location>
        <begin position="181"/>
        <end position="220"/>
    </location>
</feature>
<protein>
    <submittedName>
        <fullName evidence="7">Heat shock protein 30C-like</fullName>
    </submittedName>
</protein>
<dbReference type="PROSITE" id="PS01031">
    <property type="entry name" value="SHSP"/>
    <property type="match status" value="1"/>
</dbReference>